<dbReference type="InterPro" id="IPR002048">
    <property type="entry name" value="EF_hand_dom"/>
</dbReference>
<keyword evidence="1" id="KW-0732">Signal</keyword>
<feature type="transmembrane region" description="Helical" evidence="4">
    <location>
        <begin position="6"/>
        <end position="30"/>
    </location>
</feature>
<dbReference type="InterPro" id="IPR052110">
    <property type="entry name" value="MCFD2-like"/>
</dbReference>
<evidence type="ECO:0000313" key="6">
    <source>
        <dbReference type="EMBL" id="KAH9419591.1"/>
    </source>
</evidence>
<keyword evidence="4" id="KW-0812">Transmembrane</keyword>
<dbReference type="Gene3D" id="1.10.238.10">
    <property type="entry name" value="EF-hand"/>
    <property type="match status" value="1"/>
</dbReference>
<name>A0ABQ8JB54_DERPT</name>
<gene>
    <name evidence="6" type="primary">MCFD2</name>
    <name evidence="6" type="ORF">DERP_009649</name>
</gene>
<proteinExistence type="predicted"/>
<reference evidence="6 7" key="1">
    <citation type="journal article" date="2018" name="J. Allergy Clin. Immunol.">
        <title>High-quality assembly of Dermatophagoides pteronyssinus genome and transcriptome reveals a wide range of novel allergens.</title>
        <authorList>
            <person name="Liu X.Y."/>
            <person name="Yang K.Y."/>
            <person name="Wang M.Q."/>
            <person name="Kwok J.S."/>
            <person name="Zeng X."/>
            <person name="Yang Z."/>
            <person name="Xiao X.J."/>
            <person name="Lau C.P."/>
            <person name="Li Y."/>
            <person name="Huang Z.M."/>
            <person name="Ba J.G."/>
            <person name="Yim A.K."/>
            <person name="Ouyang C.Y."/>
            <person name="Ngai S.M."/>
            <person name="Chan T.F."/>
            <person name="Leung E.L."/>
            <person name="Liu L."/>
            <person name="Liu Z.G."/>
            <person name="Tsui S.K."/>
        </authorList>
    </citation>
    <scope>NUCLEOTIDE SEQUENCE [LARGE SCALE GENOMIC DNA]</scope>
    <source>
        <strain evidence="6">Derp</strain>
    </source>
</reference>
<evidence type="ECO:0000256" key="1">
    <source>
        <dbReference type="ARBA" id="ARBA00022729"/>
    </source>
</evidence>
<evidence type="ECO:0000259" key="5">
    <source>
        <dbReference type="Pfam" id="PF13499"/>
    </source>
</evidence>
<dbReference type="PANTHER" id="PTHR23104">
    <property type="entry name" value="MULTIPLE COAGULATION FACTOR DEFICIENCY PROTEIN 2 NEURAL STEM CELL DERIVED NEURONAL SURVIVAL PROTEIN"/>
    <property type="match status" value="1"/>
</dbReference>
<dbReference type="PROSITE" id="PS00018">
    <property type="entry name" value="EF_HAND_1"/>
    <property type="match status" value="2"/>
</dbReference>
<dbReference type="PANTHER" id="PTHR23104:SF17">
    <property type="entry name" value="EF-HAND DOMAIN-CONTAINING PROTEIN"/>
    <property type="match status" value="1"/>
</dbReference>
<feature type="domain" description="EF-hand" evidence="5">
    <location>
        <begin position="137"/>
        <end position="221"/>
    </location>
</feature>
<dbReference type="EMBL" id="NJHN03000058">
    <property type="protein sequence ID" value="KAH9419591.1"/>
    <property type="molecule type" value="Genomic_DNA"/>
</dbReference>
<keyword evidence="4" id="KW-1133">Transmembrane helix</keyword>
<evidence type="ECO:0000256" key="3">
    <source>
        <dbReference type="ARBA" id="ARBA00022837"/>
    </source>
</evidence>
<keyword evidence="3" id="KW-0106">Calcium</keyword>
<accession>A0ABQ8JB54</accession>
<dbReference type="InterPro" id="IPR011992">
    <property type="entry name" value="EF-hand-dom_pair"/>
</dbReference>
<keyword evidence="7" id="KW-1185">Reference proteome</keyword>
<organism evidence="6 7">
    <name type="scientific">Dermatophagoides pteronyssinus</name>
    <name type="common">European house dust mite</name>
    <dbReference type="NCBI Taxonomy" id="6956"/>
    <lineage>
        <taxon>Eukaryota</taxon>
        <taxon>Metazoa</taxon>
        <taxon>Ecdysozoa</taxon>
        <taxon>Arthropoda</taxon>
        <taxon>Chelicerata</taxon>
        <taxon>Arachnida</taxon>
        <taxon>Acari</taxon>
        <taxon>Acariformes</taxon>
        <taxon>Sarcoptiformes</taxon>
        <taxon>Astigmata</taxon>
        <taxon>Psoroptidia</taxon>
        <taxon>Analgoidea</taxon>
        <taxon>Pyroglyphidae</taxon>
        <taxon>Dermatophagoidinae</taxon>
        <taxon>Dermatophagoides</taxon>
    </lineage>
</organism>
<reference evidence="6 7" key="2">
    <citation type="journal article" date="2022" name="Mol. Biol. Evol.">
        <title>Comparative Genomics Reveals Insights into the Divergent Evolution of Astigmatic Mites and Household Pest Adaptations.</title>
        <authorList>
            <person name="Xiong Q."/>
            <person name="Wan A.T."/>
            <person name="Liu X."/>
            <person name="Fung C.S."/>
            <person name="Xiao X."/>
            <person name="Malainual N."/>
            <person name="Hou J."/>
            <person name="Wang L."/>
            <person name="Wang M."/>
            <person name="Yang K.Y."/>
            <person name="Cui Y."/>
            <person name="Leung E.L."/>
            <person name="Nong W."/>
            <person name="Shin S.K."/>
            <person name="Au S.W."/>
            <person name="Jeong K.Y."/>
            <person name="Chew F.T."/>
            <person name="Hui J.H."/>
            <person name="Leung T.F."/>
            <person name="Tungtrongchitr A."/>
            <person name="Zhong N."/>
            <person name="Liu Z."/>
            <person name="Tsui S.K."/>
        </authorList>
    </citation>
    <scope>NUCLEOTIDE SEQUENCE [LARGE SCALE GENOMIC DNA]</scope>
    <source>
        <strain evidence="6">Derp</strain>
    </source>
</reference>
<keyword evidence="2" id="KW-0677">Repeat</keyword>
<dbReference type="InterPro" id="IPR018247">
    <property type="entry name" value="EF_Hand_1_Ca_BS"/>
</dbReference>
<dbReference type="CDD" id="cd00051">
    <property type="entry name" value="EFh"/>
    <property type="match status" value="1"/>
</dbReference>
<evidence type="ECO:0000313" key="7">
    <source>
        <dbReference type="Proteomes" id="UP000887458"/>
    </source>
</evidence>
<dbReference type="Proteomes" id="UP000887458">
    <property type="component" value="Unassembled WGS sequence"/>
</dbReference>
<dbReference type="Pfam" id="PF13499">
    <property type="entry name" value="EF-hand_7"/>
    <property type="match status" value="1"/>
</dbReference>
<evidence type="ECO:0000256" key="4">
    <source>
        <dbReference type="SAM" id="Phobius"/>
    </source>
</evidence>
<evidence type="ECO:0000256" key="2">
    <source>
        <dbReference type="ARBA" id="ARBA00022737"/>
    </source>
</evidence>
<keyword evidence="4" id="KW-0472">Membrane</keyword>
<comment type="caution">
    <text evidence="6">The sequence shown here is derived from an EMBL/GenBank/DDBJ whole genome shotgun (WGS) entry which is preliminary data.</text>
</comment>
<dbReference type="SUPFAM" id="SSF47473">
    <property type="entry name" value="EF-hand"/>
    <property type="match status" value="1"/>
</dbReference>
<sequence length="227" mass="26831">MNNYPVLMLSYTIILSIILIIKVPSIIAHYNQPQYGEFLKRLYFEFHQLLHEWFLGVPVQQQQQQVYHQQQYQQQQVPMQQQQQVVYQTPGQVPHYQQVPQAGQNVLHDDSRIHDKEHIKEHLHEALGDQDVSKMSEEELQFHYFKMHDNDNNNMLDGSELIKSLIHWHVEESRHLGKNASPHGTTKIFTDTELEQMIDPILQMDDKNNDGFIDYPEFVAAQKTRGF</sequence>
<protein>
    <submittedName>
        <fullName evidence="6">Multiple coagulation factor deficiency protein 2</fullName>
    </submittedName>
</protein>